<gene>
    <name evidence="7" type="ORF">JYB65_01050</name>
</gene>
<comment type="caution">
    <text evidence="7">The sequence shown here is derived from an EMBL/GenBank/DDBJ whole genome shotgun (WGS) entry which is preliminary data.</text>
</comment>
<keyword evidence="1" id="KW-0597">Phosphoprotein</keyword>
<proteinExistence type="predicted"/>
<evidence type="ECO:0000313" key="7">
    <source>
        <dbReference type="EMBL" id="MBN7771949.1"/>
    </source>
</evidence>
<keyword evidence="4" id="KW-0812">Transmembrane</keyword>
<evidence type="ECO:0000256" key="1">
    <source>
        <dbReference type="ARBA" id="ARBA00022553"/>
    </source>
</evidence>
<evidence type="ECO:0000256" key="3">
    <source>
        <dbReference type="ARBA" id="ARBA00022777"/>
    </source>
</evidence>
<dbReference type="Proteomes" id="UP000664545">
    <property type="component" value="Unassembled WGS sequence"/>
</dbReference>
<reference evidence="7" key="1">
    <citation type="submission" date="2021-02" db="EMBL/GenBank/DDBJ databases">
        <title>Abyssanaerobacter marinus gen.nov., sp., nov, anaerobic bacterium isolated from the Onnuri vent field of Indian Ocean and suggestion of Mogibacteriaceae fam. nov., and proposal of reclassification of ambiguous this family's genus member.</title>
        <authorList>
            <person name="Kim Y.J."/>
            <person name="Yang J.-A."/>
        </authorList>
    </citation>
    <scope>NUCLEOTIDE SEQUENCE</scope>
    <source>
        <strain evidence="7">DSM 2634</strain>
    </source>
</reference>
<feature type="transmembrane region" description="Helical" evidence="4">
    <location>
        <begin position="35"/>
        <end position="52"/>
    </location>
</feature>
<keyword evidence="4" id="KW-1133">Transmembrane helix</keyword>
<evidence type="ECO:0000259" key="6">
    <source>
        <dbReference type="Pfam" id="PF14689"/>
    </source>
</evidence>
<dbReference type="EMBL" id="JAFJZZ010000001">
    <property type="protein sequence ID" value="MBN7771949.1"/>
    <property type="molecule type" value="Genomic_DNA"/>
</dbReference>
<dbReference type="AlphaFoldDB" id="A0A939D5Y3"/>
<dbReference type="Gene3D" id="1.10.287.130">
    <property type="match status" value="1"/>
</dbReference>
<feature type="transmembrane region" description="Helical" evidence="4">
    <location>
        <begin position="111"/>
        <end position="132"/>
    </location>
</feature>
<dbReference type="SUPFAM" id="SSF55874">
    <property type="entry name" value="ATPase domain of HSP90 chaperone/DNA topoisomerase II/histidine kinase"/>
    <property type="match status" value="1"/>
</dbReference>
<dbReference type="PANTHER" id="PTHR40448:SF1">
    <property type="entry name" value="TWO-COMPONENT SENSOR HISTIDINE KINASE"/>
    <property type="match status" value="1"/>
</dbReference>
<keyword evidence="8" id="KW-1185">Reference proteome</keyword>
<organism evidence="7 8">
    <name type="scientific">Clostridium aminobutyricum</name>
    <dbReference type="NCBI Taxonomy" id="33953"/>
    <lineage>
        <taxon>Bacteria</taxon>
        <taxon>Bacillati</taxon>
        <taxon>Bacillota</taxon>
        <taxon>Clostridia</taxon>
        <taxon>Eubacteriales</taxon>
        <taxon>Clostridiaceae</taxon>
        <taxon>Clostridium</taxon>
    </lineage>
</organism>
<accession>A0A939D5Y3</accession>
<dbReference type="InterPro" id="IPR032834">
    <property type="entry name" value="NatK-like_C"/>
</dbReference>
<evidence type="ECO:0000256" key="4">
    <source>
        <dbReference type="SAM" id="Phobius"/>
    </source>
</evidence>
<evidence type="ECO:0000256" key="2">
    <source>
        <dbReference type="ARBA" id="ARBA00022679"/>
    </source>
</evidence>
<feature type="transmembrane region" description="Helical" evidence="4">
    <location>
        <begin position="152"/>
        <end position="169"/>
    </location>
</feature>
<feature type="domain" description="SpoOB alpha-helical" evidence="6">
    <location>
        <begin position="215"/>
        <end position="269"/>
    </location>
</feature>
<feature type="transmembrane region" description="Helical" evidence="4">
    <location>
        <begin position="58"/>
        <end position="74"/>
    </location>
</feature>
<evidence type="ECO:0000313" key="8">
    <source>
        <dbReference type="Proteomes" id="UP000664545"/>
    </source>
</evidence>
<dbReference type="Pfam" id="PF14501">
    <property type="entry name" value="HATPase_c_5"/>
    <property type="match status" value="1"/>
</dbReference>
<dbReference type="InterPro" id="IPR036890">
    <property type="entry name" value="HATPase_C_sf"/>
</dbReference>
<feature type="transmembrane region" description="Helical" evidence="4">
    <location>
        <begin position="175"/>
        <end position="198"/>
    </location>
</feature>
<dbReference type="SUPFAM" id="SSF55890">
    <property type="entry name" value="Sporulation response regulatory protein Spo0B"/>
    <property type="match status" value="1"/>
</dbReference>
<dbReference type="GO" id="GO:0042802">
    <property type="term" value="F:identical protein binding"/>
    <property type="evidence" value="ECO:0007669"/>
    <property type="project" value="TreeGrafter"/>
</dbReference>
<feature type="transmembrane region" description="Helical" evidence="4">
    <location>
        <begin position="81"/>
        <end position="105"/>
    </location>
</feature>
<dbReference type="InterPro" id="IPR016120">
    <property type="entry name" value="Sig_transdc_His_kin_SpoOB"/>
</dbReference>
<keyword evidence="2" id="KW-0808">Transferase</keyword>
<feature type="domain" description="Sensor histidine kinase NatK-like C-terminal" evidence="5">
    <location>
        <begin position="320"/>
        <end position="419"/>
    </location>
</feature>
<dbReference type="PANTHER" id="PTHR40448">
    <property type="entry name" value="TWO-COMPONENT SENSOR HISTIDINE KINASE"/>
    <property type="match status" value="1"/>
</dbReference>
<name>A0A939D5Y3_CLOAM</name>
<evidence type="ECO:0000259" key="5">
    <source>
        <dbReference type="Pfam" id="PF14501"/>
    </source>
</evidence>
<dbReference type="Gene3D" id="3.30.565.10">
    <property type="entry name" value="Histidine kinase-like ATPase, C-terminal domain"/>
    <property type="match status" value="1"/>
</dbReference>
<dbReference type="GO" id="GO:0000155">
    <property type="term" value="F:phosphorelay sensor kinase activity"/>
    <property type="evidence" value="ECO:0007669"/>
    <property type="project" value="InterPro"/>
</dbReference>
<dbReference type="InterPro" id="IPR039506">
    <property type="entry name" value="SPOB_a"/>
</dbReference>
<dbReference type="RefSeq" id="WP_206580728.1">
    <property type="nucleotide sequence ID" value="NZ_JAFJZZ010000001.1"/>
</dbReference>
<sequence>MTFTQDIFGSFVEMISTVTLMNLFNQEYLRNKIRLISACIVISVIVAILDLLETPSLSLLYYVIMITILSIAINRNTFQILFELVFASAFLTFIEYILAVIFYKIQGIESLTFISVCIQLVITFTICASLGFNSKLQIKFQLLYENYKDECYLIGSTLFCFSMIEVFLWKSNNEMVLGQSAIISAYTAIWFALCIYLLKKLIENRRQKENIHLHEQYMETTENLLDSLYSDKHDFNKHLQAILGMCQFQQSEEAVKEIQRYIEALQEKSSNKKKSAVSFNTGNGVVNALLYSKAKEAEKREVQLFHFPSGIFPVFPCEQYELVQIIGNLLDNAFEYVEGLEKEQRIVVLFIGEQENQKQIEVRNTYCEEKNRTISISQTAKLGERRGYGLKNVRAIASKYHGKLNIFQEENEFVVEVLF</sequence>
<keyword evidence="3" id="KW-0418">Kinase</keyword>
<keyword evidence="4" id="KW-0472">Membrane</keyword>
<dbReference type="Pfam" id="PF14689">
    <property type="entry name" value="SPOB_a"/>
    <property type="match status" value="1"/>
</dbReference>
<protein>
    <submittedName>
        <fullName evidence="7">GHKL domain-containing protein</fullName>
    </submittedName>
</protein>